<protein>
    <recommendedName>
        <fullName evidence="4">Post-SET domain-containing protein</fullName>
    </recommendedName>
</protein>
<dbReference type="Proteomes" id="UP001359485">
    <property type="component" value="Unassembled WGS sequence"/>
</dbReference>
<organism evidence="2 3">
    <name type="scientific">Polyplax serrata</name>
    <name type="common">Common mouse louse</name>
    <dbReference type="NCBI Taxonomy" id="468196"/>
    <lineage>
        <taxon>Eukaryota</taxon>
        <taxon>Metazoa</taxon>
        <taxon>Ecdysozoa</taxon>
        <taxon>Arthropoda</taxon>
        <taxon>Hexapoda</taxon>
        <taxon>Insecta</taxon>
        <taxon>Pterygota</taxon>
        <taxon>Neoptera</taxon>
        <taxon>Paraneoptera</taxon>
        <taxon>Psocodea</taxon>
        <taxon>Troctomorpha</taxon>
        <taxon>Phthiraptera</taxon>
        <taxon>Anoplura</taxon>
        <taxon>Polyplacidae</taxon>
        <taxon>Polyplax</taxon>
    </lineage>
</organism>
<keyword evidence="3" id="KW-1185">Reference proteome</keyword>
<comment type="caution">
    <text evidence="2">The sequence shown here is derived from an EMBL/GenBank/DDBJ whole genome shotgun (WGS) entry which is preliminary data.</text>
</comment>
<accession>A0ABR1B4K8</accession>
<reference evidence="2 3" key="1">
    <citation type="submission" date="2023-09" db="EMBL/GenBank/DDBJ databases">
        <title>Genomes of two closely related lineages of the louse Polyplax serrata with different host specificities.</title>
        <authorList>
            <person name="Martinu J."/>
            <person name="Tarabai H."/>
            <person name="Stefka J."/>
            <person name="Hypsa V."/>
        </authorList>
    </citation>
    <scope>NUCLEOTIDE SEQUENCE [LARGE SCALE GENOMIC DNA]</scope>
    <source>
        <strain evidence="2">98ZLc_SE</strain>
    </source>
</reference>
<sequence>MRNRNHMFKSERKFEKRDRIRPEKKSENTPAKKIKGKKPASGSKELFPVHSSLCIKGNSSSIGKARTGAFVVDHFWSTMEKKSTPKISRTRNVVVTTVNERRFPDLRCTCKHPSCTGNVSACVAV</sequence>
<name>A0ABR1B4K8_POLSC</name>
<feature type="compositionally biased region" description="Basic and acidic residues" evidence="1">
    <location>
        <begin position="8"/>
        <end position="27"/>
    </location>
</feature>
<feature type="region of interest" description="Disordered" evidence="1">
    <location>
        <begin position="1"/>
        <end position="45"/>
    </location>
</feature>
<evidence type="ECO:0000313" key="3">
    <source>
        <dbReference type="Proteomes" id="UP001359485"/>
    </source>
</evidence>
<gene>
    <name evidence="2" type="ORF">RUM44_000106</name>
</gene>
<dbReference type="EMBL" id="JAWJWF010000003">
    <property type="protein sequence ID" value="KAK6634859.1"/>
    <property type="molecule type" value="Genomic_DNA"/>
</dbReference>
<evidence type="ECO:0008006" key="4">
    <source>
        <dbReference type="Google" id="ProtNLM"/>
    </source>
</evidence>
<proteinExistence type="predicted"/>
<evidence type="ECO:0000256" key="1">
    <source>
        <dbReference type="SAM" id="MobiDB-lite"/>
    </source>
</evidence>
<evidence type="ECO:0000313" key="2">
    <source>
        <dbReference type="EMBL" id="KAK6634859.1"/>
    </source>
</evidence>